<dbReference type="EMBL" id="JAMKPW020000021">
    <property type="protein sequence ID" value="KAK8207607.1"/>
    <property type="molecule type" value="Genomic_DNA"/>
</dbReference>
<evidence type="ECO:0000313" key="2">
    <source>
        <dbReference type="Proteomes" id="UP001320706"/>
    </source>
</evidence>
<comment type="caution">
    <text evidence="1">The sequence shown here is derived from an EMBL/GenBank/DDBJ whole genome shotgun (WGS) entry which is preliminary data.</text>
</comment>
<protein>
    <submittedName>
        <fullName evidence="1">Uncharacterized protein</fullName>
    </submittedName>
</protein>
<reference evidence="1" key="1">
    <citation type="submission" date="2024-02" db="EMBL/GenBank/DDBJ databases">
        <title>Metagenome Assembled Genome of Zalaria obscura JY119.</title>
        <authorList>
            <person name="Vighnesh L."/>
            <person name="Jagadeeshwari U."/>
            <person name="Venkata Ramana C."/>
            <person name="Sasikala C."/>
        </authorList>
    </citation>
    <scope>NUCLEOTIDE SEQUENCE</scope>
    <source>
        <strain evidence="1">JY119</strain>
    </source>
</reference>
<organism evidence="1 2">
    <name type="scientific">Zalaria obscura</name>
    <dbReference type="NCBI Taxonomy" id="2024903"/>
    <lineage>
        <taxon>Eukaryota</taxon>
        <taxon>Fungi</taxon>
        <taxon>Dikarya</taxon>
        <taxon>Ascomycota</taxon>
        <taxon>Pezizomycotina</taxon>
        <taxon>Dothideomycetes</taxon>
        <taxon>Dothideomycetidae</taxon>
        <taxon>Dothideales</taxon>
        <taxon>Zalariaceae</taxon>
        <taxon>Zalaria</taxon>
    </lineage>
</organism>
<evidence type="ECO:0000313" key="1">
    <source>
        <dbReference type="EMBL" id="KAK8207607.1"/>
    </source>
</evidence>
<gene>
    <name evidence="1" type="ORF">M8818_004261</name>
</gene>
<accession>A0ACC3SCX7</accession>
<name>A0ACC3SCX7_9PEZI</name>
<proteinExistence type="predicted"/>
<dbReference type="Proteomes" id="UP001320706">
    <property type="component" value="Unassembled WGS sequence"/>
</dbReference>
<sequence length="534" mass="57591">MPPYTHIIIGAGSAGCVLANRIASNPAFNVLLLEAGPDYHKNASVPASIRDNRRVPMQGQSEHFSPSIDWNVAVQIGAGDEKGVMQLPQAKVVGGGSSINGGTALRSTELDSKEWVALGNEAWDFESCRRVYESLEDDEVRGTRGPHPIRRATEDEMGRIQKAFVAGAKEVGMRWCADLNETGAEGVGASPVTRRGWQRISAANTFVDPIRGWRNFTIRSEAMVDRILFEETEGKPPRATGVLLVGGETVRCSGEVLVSAGAIFSPAILQRSGIGPAALLQKYDIPQIVDLPVGHNGSDHPCVPLVAKPRPGAYEEGDYSLQTQARFSSSLQPGAIDHQIVCFSYLFAQAPDPRVQARTLSGSATGHVAGIGCNLNKPTALGVTEIVSRDPLVQPRVAPNYLGTEHDRKSFREIVRTAYKVFMSEPFQRCVEAPIDLTDEVVADDGLLDKYVDGHCTTTYHFCSTCRMASREKGGVVDQSGRVYGVEGLRVADASVLPTVPASNTMWATMMFADRIGRSVRDGVDVKTSSGARL</sequence>
<keyword evidence="2" id="KW-1185">Reference proteome</keyword>